<keyword evidence="2" id="KW-1185">Reference proteome</keyword>
<accession>A0A917SIB4</accession>
<evidence type="ECO:0000313" key="2">
    <source>
        <dbReference type="Proteomes" id="UP000613840"/>
    </source>
</evidence>
<reference evidence="1" key="2">
    <citation type="submission" date="2020-09" db="EMBL/GenBank/DDBJ databases">
        <authorList>
            <person name="Sun Q."/>
            <person name="Zhou Y."/>
        </authorList>
    </citation>
    <scope>NUCLEOTIDE SEQUENCE</scope>
    <source>
        <strain evidence="1">CGMCC 4.7306</strain>
    </source>
</reference>
<dbReference type="Proteomes" id="UP000613840">
    <property type="component" value="Unassembled WGS sequence"/>
</dbReference>
<gene>
    <name evidence="1" type="ORF">GCM10011575_45030</name>
</gene>
<reference evidence="1" key="1">
    <citation type="journal article" date="2014" name="Int. J. Syst. Evol. Microbiol.">
        <title>Complete genome sequence of Corynebacterium casei LMG S-19264T (=DSM 44701T), isolated from a smear-ripened cheese.</title>
        <authorList>
            <consortium name="US DOE Joint Genome Institute (JGI-PGF)"/>
            <person name="Walter F."/>
            <person name="Albersmeier A."/>
            <person name="Kalinowski J."/>
            <person name="Ruckert C."/>
        </authorList>
    </citation>
    <scope>NUCLEOTIDE SEQUENCE</scope>
    <source>
        <strain evidence="1">CGMCC 4.7306</strain>
    </source>
</reference>
<sequence>MTEVFTAQLQRRNARSGSVPLITYYDESRGERVELSGISFANWVDKTAGLLTDEILLEPGDRVRLTLASAHPAHWVTLVWVAAIWRARGVVTLDPDDEVAAEVVGPDDPQPGPTETIACSLHPFGLGFSSALPAGVLDYGVEVRTFPDSFTGPHPSPEDPAWRDGERRLSQVQVVAGAGGDAVRRLVGPEPASDPWATIARALIEPVVTGGSAVVVVGADPARWSAIATAEHAVDH</sequence>
<evidence type="ECO:0000313" key="1">
    <source>
        <dbReference type="EMBL" id="GGL81730.1"/>
    </source>
</evidence>
<dbReference type="EMBL" id="BMMZ01000017">
    <property type="protein sequence ID" value="GGL81730.1"/>
    <property type="molecule type" value="Genomic_DNA"/>
</dbReference>
<dbReference type="RefSeq" id="WP_188898082.1">
    <property type="nucleotide sequence ID" value="NZ_BMMZ01000017.1"/>
</dbReference>
<protein>
    <submittedName>
        <fullName evidence="1">Acyl-CoA synthetase</fullName>
    </submittedName>
</protein>
<dbReference type="AlphaFoldDB" id="A0A917SIB4"/>
<comment type="caution">
    <text evidence="1">The sequence shown here is derived from an EMBL/GenBank/DDBJ whole genome shotgun (WGS) entry which is preliminary data.</text>
</comment>
<proteinExistence type="predicted"/>
<dbReference type="NCBIfam" id="TIGR03089">
    <property type="entry name" value="TIGR03089 family protein"/>
    <property type="match status" value="1"/>
</dbReference>
<organism evidence="1 2">
    <name type="scientific">Microlunatus endophyticus</name>
    <dbReference type="NCBI Taxonomy" id="1716077"/>
    <lineage>
        <taxon>Bacteria</taxon>
        <taxon>Bacillati</taxon>
        <taxon>Actinomycetota</taxon>
        <taxon>Actinomycetes</taxon>
        <taxon>Propionibacteriales</taxon>
        <taxon>Propionibacteriaceae</taxon>
        <taxon>Microlunatus</taxon>
    </lineage>
</organism>
<name>A0A917SIB4_9ACTN</name>
<dbReference type="InterPro" id="IPR017523">
    <property type="entry name" value="Rv3268"/>
</dbReference>